<evidence type="ECO:0000313" key="2">
    <source>
        <dbReference type="Proteomes" id="UP000321424"/>
    </source>
</evidence>
<organism evidence="1 2">
    <name type="scientific">Nocardia ninae NBRC 108245</name>
    <dbReference type="NCBI Taxonomy" id="1210091"/>
    <lineage>
        <taxon>Bacteria</taxon>
        <taxon>Bacillati</taxon>
        <taxon>Actinomycetota</taxon>
        <taxon>Actinomycetes</taxon>
        <taxon>Mycobacteriales</taxon>
        <taxon>Nocardiaceae</taxon>
        <taxon>Nocardia</taxon>
    </lineage>
</organism>
<dbReference type="AlphaFoldDB" id="A0A511MUG9"/>
<sequence length="96" mass="10153">MAGGLAGTGVRVQALCPGFVHTEFHEQAGIDASSLPEALWLSVDQMVAGSLRDLEKGRVLSVPGVQYTTLTTVAGMIPRTLAARLNRGLFTTRGRT</sequence>
<name>A0A511MUG9_9NOCA</name>
<comment type="caution">
    <text evidence="1">The sequence shown here is derived from an EMBL/GenBank/DDBJ whole genome shotgun (WGS) entry which is preliminary data.</text>
</comment>
<dbReference type="InterPro" id="IPR036291">
    <property type="entry name" value="NAD(P)-bd_dom_sf"/>
</dbReference>
<reference evidence="1 2" key="1">
    <citation type="submission" date="2019-07" db="EMBL/GenBank/DDBJ databases">
        <title>Whole genome shotgun sequence of Nocardia ninae NBRC 108245.</title>
        <authorList>
            <person name="Hosoyama A."/>
            <person name="Uohara A."/>
            <person name="Ohji S."/>
            <person name="Ichikawa N."/>
        </authorList>
    </citation>
    <scope>NUCLEOTIDE SEQUENCE [LARGE SCALE GENOMIC DNA]</scope>
    <source>
        <strain evidence="1 2">NBRC 108245</strain>
    </source>
</reference>
<dbReference type="Proteomes" id="UP000321424">
    <property type="component" value="Unassembled WGS sequence"/>
</dbReference>
<protein>
    <recommendedName>
        <fullName evidence="3">Short-chain dehydrogenase</fullName>
    </recommendedName>
</protein>
<proteinExistence type="predicted"/>
<accession>A0A511MUG9</accession>
<gene>
    <name evidence="1" type="ORF">NN4_83160</name>
</gene>
<keyword evidence="2" id="KW-1185">Reference proteome</keyword>
<evidence type="ECO:0000313" key="1">
    <source>
        <dbReference type="EMBL" id="GEM43797.1"/>
    </source>
</evidence>
<dbReference type="Gene3D" id="3.40.50.720">
    <property type="entry name" value="NAD(P)-binding Rossmann-like Domain"/>
    <property type="match status" value="1"/>
</dbReference>
<evidence type="ECO:0008006" key="3">
    <source>
        <dbReference type="Google" id="ProtNLM"/>
    </source>
</evidence>
<dbReference type="SUPFAM" id="SSF51735">
    <property type="entry name" value="NAD(P)-binding Rossmann-fold domains"/>
    <property type="match status" value="1"/>
</dbReference>
<dbReference type="EMBL" id="BJXA01000114">
    <property type="protein sequence ID" value="GEM43797.1"/>
    <property type="molecule type" value="Genomic_DNA"/>
</dbReference>